<dbReference type="Proteomes" id="UP000245609">
    <property type="component" value="Unassembled WGS sequence"/>
</dbReference>
<dbReference type="GO" id="GO:0005634">
    <property type="term" value="C:nucleus"/>
    <property type="evidence" value="ECO:0007669"/>
    <property type="project" value="TreeGrafter"/>
</dbReference>
<feature type="region of interest" description="Disordered" evidence="12">
    <location>
        <begin position="278"/>
        <end position="299"/>
    </location>
</feature>
<evidence type="ECO:0000259" key="15">
    <source>
        <dbReference type="PROSITE" id="PS52039"/>
    </source>
</evidence>
<proteinExistence type="inferred from homology"/>
<evidence type="ECO:0000256" key="2">
    <source>
        <dbReference type="ARBA" id="ARBA00009446"/>
    </source>
</evidence>
<evidence type="ECO:0000313" key="16">
    <source>
        <dbReference type="EMBL" id="PVV04803.1"/>
    </source>
</evidence>
<dbReference type="EMBL" id="MBFS01000076">
    <property type="protein sequence ID" value="PVV04803.1"/>
    <property type="molecule type" value="Genomic_DNA"/>
</dbReference>
<evidence type="ECO:0000313" key="17">
    <source>
        <dbReference type="Proteomes" id="UP000245609"/>
    </source>
</evidence>
<dbReference type="CDD" id="cd00186">
    <property type="entry name" value="TOP1Ac"/>
    <property type="match status" value="1"/>
</dbReference>
<dbReference type="Gene3D" id="3.40.50.140">
    <property type="match status" value="1"/>
</dbReference>
<feature type="domain" description="Topo IA-type catalytic" evidence="15">
    <location>
        <begin position="72"/>
        <end position="502"/>
    </location>
</feature>
<keyword evidence="4" id="KW-0479">Metal-binding</keyword>
<dbReference type="OrthoDB" id="430051at2759"/>
<dbReference type="SMART" id="SM00437">
    <property type="entry name" value="TOP1Ac"/>
    <property type="match status" value="1"/>
</dbReference>
<evidence type="ECO:0000256" key="9">
    <source>
        <dbReference type="ARBA" id="ARBA00023235"/>
    </source>
</evidence>
<dbReference type="Gene3D" id="1.10.460.10">
    <property type="entry name" value="Topoisomerase I, domain 2"/>
    <property type="match status" value="1"/>
</dbReference>
<dbReference type="PANTHER" id="PTHR11390:SF21">
    <property type="entry name" value="DNA TOPOISOMERASE 3-ALPHA"/>
    <property type="match status" value="1"/>
</dbReference>
<feature type="region of interest" description="Disordered" evidence="12">
    <location>
        <begin position="527"/>
        <end position="552"/>
    </location>
</feature>
<dbReference type="PRINTS" id="PR00417">
    <property type="entry name" value="PRTPISMRASEI"/>
</dbReference>
<dbReference type="GO" id="GO:0003677">
    <property type="term" value="F:DNA binding"/>
    <property type="evidence" value="ECO:0007669"/>
    <property type="project" value="UniProtKB-KW"/>
</dbReference>
<organism evidence="16 17">
    <name type="scientific">Smittium megazygosporum</name>
    <dbReference type="NCBI Taxonomy" id="133381"/>
    <lineage>
        <taxon>Eukaryota</taxon>
        <taxon>Fungi</taxon>
        <taxon>Fungi incertae sedis</taxon>
        <taxon>Zoopagomycota</taxon>
        <taxon>Kickxellomycotina</taxon>
        <taxon>Harpellomycetes</taxon>
        <taxon>Harpellales</taxon>
        <taxon>Legeriomycetaceae</taxon>
        <taxon>Smittium</taxon>
    </lineage>
</organism>
<dbReference type="Pfam" id="PF01751">
    <property type="entry name" value="Toprim"/>
    <property type="match status" value="1"/>
</dbReference>
<feature type="compositionally biased region" description="Polar residues" evidence="12">
    <location>
        <begin position="804"/>
        <end position="815"/>
    </location>
</feature>
<dbReference type="GO" id="GO:0008270">
    <property type="term" value="F:zinc ion binding"/>
    <property type="evidence" value="ECO:0007669"/>
    <property type="project" value="UniProtKB-KW"/>
</dbReference>
<dbReference type="InterPro" id="IPR013825">
    <property type="entry name" value="Topo_IA_cen_sub2"/>
</dbReference>
<dbReference type="Gene3D" id="2.70.20.10">
    <property type="entry name" value="Topoisomerase I, domain 3"/>
    <property type="match status" value="1"/>
</dbReference>
<dbReference type="FunFam" id="1.10.290.10:FF:000001">
    <property type="entry name" value="DNA topoisomerase"/>
    <property type="match status" value="1"/>
</dbReference>
<dbReference type="GO" id="GO:0006265">
    <property type="term" value="P:DNA topological change"/>
    <property type="evidence" value="ECO:0007669"/>
    <property type="project" value="InterPro"/>
</dbReference>
<keyword evidence="7 11" id="KW-0799">Topoisomerase</keyword>
<evidence type="ECO:0000259" key="14">
    <source>
        <dbReference type="PROSITE" id="PS51999"/>
    </source>
</evidence>
<evidence type="ECO:0000256" key="5">
    <source>
        <dbReference type="ARBA" id="ARBA00022771"/>
    </source>
</evidence>
<dbReference type="Gene3D" id="1.10.290.10">
    <property type="entry name" value="Topoisomerase I, domain 4"/>
    <property type="match status" value="1"/>
</dbReference>
<comment type="catalytic activity">
    <reaction evidence="1 11">
        <text>ATP-independent breakage of single-stranded DNA, followed by passage and rejoining.</text>
        <dbReference type="EC" id="5.6.2.1"/>
    </reaction>
</comment>
<dbReference type="InterPro" id="IPR006171">
    <property type="entry name" value="TOPRIM_dom"/>
</dbReference>
<comment type="function">
    <text evidence="11">Introduces a single-strand break via transesterification at a target site in duplex DNA. Releases the supercoiling and torsional tension of DNA introduced during the DNA replication and transcription by transiently cleaving and rejoining one strand of the DNA duplex. The scissile phosphodiester is attacked by the catalytic tyrosine of the enzyme, resulting in the formation of a DNA-(5'-phosphotyrosyl)-enzyme intermediate and the expulsion of a 3'-OH DNA strand.</text>
</comment>
<dbReference type="GO" id="GO:0003917">
    <property type="term" value="F:DNA topoisomerase type I (single strand cut, ATP-independent) activity"/>
    <property type="evidence" value="ECO:0007669"/>
    <property type="project" value="UniProtKB-EC"/>
</dbReference>
<dbReference type="Pfam" id="PF06839">
    <property type="entry name" value="Zn_ribbon_GRF"/>
    <property type="match status" value="1"/>
</dbReference>
<evidence type="ECO:0000256" key="1">
    <source>
        <dbReference type="ARBA" id="ARBA00000213"/>
    </source>
</evidence>
<keyword evidence="5 10" id="KW-0863">Zinc-finger</keyword>
<evidence type="ECO:0000259" key="13">
    <source>
        <dbReference type="PROSITE" id="PS50880"/>
    </source>
</evidence>
<dbReference type="SMART" id="SM00436">
    <property type="entry name" value="TOP1Bc"/>
    <property type="match status" value="1"/>
</dbReference>
<dbReference type="InterPro" id="IPR013826">
    <property type="entry name" value="Topo_IA_cen_sub3"/>
</dbReference>
<evidence type="ECO:0000256" key="12">
    <source>
        <dbReference type="SAM" id="MobiDB-lite"/>
    </source>
</evidence>
<dbReference type="EC" id="5.6.2.1" evidence="3 11"/>
<dbReference type="InterPro" id="IPR003602">
    <property type="entry name" value="Topo_IA_DNA-bd_dom"/>
</dbReference>
<dbReference type="InterPro" id="IPR013497">
    <property type="entry name" value="Topo_IA_cen"/>
</dbReference>
<dbReference type="SUPFAM" id="SSF56712">
    <property type="entry name" value="Prokaryotic type I DNA topoisomerase"/>
    <property type="match status" value="1"/>
</dbReference>
<sequence>MDSVAKNLSNNARNSQFLYIWTDCDREGEHIGYEASIICKQANPRLIVKRSRYSAVQHNEINLAMNNPVELNFRQVEAVETRMELDFRIGVVLTRFQTLLLQRRFQAFQKKVISYGSCQFPTLGFVVDRYKKVKDFVPEGYHSIAMEHTASESEKASFKWKRFRVYDFETCFALYSNCMQDPTATITNVDSKEKLKYKPYPLRTVEMEKLGVRFLKMSPEKTMKVAEQLYNKGLISYPRTETDIFDPSTNLNALIQKHISDPLWGSFASKLVSGDGFQRPRAGRNNDKAHPPIHPTAHANLNKLSPDEKKLYEFIVRRFLACCSKDAVGYQTTVTAKIGGELFTTSGLMIRERNFLEIYKYGAGWNEQSIPVYTVNESFTPSRFEIQSSKTSAPNLLDEADLVDLMNKSQIGTDATIHEHIKKVQDREYVIKLDKAPNKGRFVPSNLGFALVDGYDMIGLDLSLSKPYLRGEMENLLIKICNSETDKQSVIEHCLALYRSIYMKTASERQLILDSISKHLDLAQSSQGNFSGTSNRNNFNASSSNGTHITDNQNSSNIVGKCPYCNSGDLLMTSTPNNEFKISCSEHNSGRCAFVLDIRNRDKKIDRVTLLVQKCNICSSRPRKILFVFKPGSVPPTISLSYEGCVFGCNQMLNEFLNIPQRSSNDLVAGRNQSNGSNVIEIDSFPNPQIHVDIDDYELDDIVSILDSENPLDGNFVNTTSKNNYNQVNSGVSVISEPNIPSSSTNIFERVKRAKFFKGGNNLQNQATTSDNTSDFFNSKPPSKNISLFNKLKNPRTKKKSTPENKTSNPKTNSSLAPPTCYCNIECVSKVVRKKGPNEGKNFWTCSLGRVNGCEFFEWVNN</sequence>
<comment type="caution">
    <text evidence="16">The sequence shown here is derived from an EMBL/GenBank/DDBJ whole genome shotgun (WGS) entry which is preliminary data.</text>
</comment>
<evidence type="ECO:0000256" key="10">
    <source>
        <dbReference type="PROSITE-ProRule" id="PRU01343"/>
    </source>
</evidence>
<evidence type="ECO:0000256" key="7">
    <source>
        <dbReference type="ARBA" id="ARBA00023029"/>
    </source>
</evidence>
<dbReference type="PROSITE" id="PS51999">
    <property type="entry name" value="ZF_GRF"/>
    <property type="match status" value="1"/>
</dbReference>
<name>A0A2T9ZJL7_9FUNG</name>
<reference evidence="16 17" key="1">
    <citation type="journal article" date="2018" name="MBio">
        <title>Comparative Genomics Reveals the Core Gene Toolbox for the Fungus-Insect Symbiosis.</title>
        <authorList>
            <person name="Wang Y."/>
            <person name="Stata M."/>
            <person name="Wang W."/>
            <person name="Stajich J.E."/>
            <person name="White M.M."/>
            <person name="Moncalvo J.M."/>
        </authorList>
    </citation>
    <scope>NUCLEOTIDE SEQUENCE [LARGE SCALE GENOMIC DNA]</scope>
    <source>
        <strain evidence="16 17">SC-DP-2</strain>
    </source>
</reference>
<protein>
    <recommendedName>
        <fullName evidence="3 11">DNA topoisomerase</fullName>
        <ecNumber evidence="3 11">5.6.2.1</ecNumber>
    </recommendedName>
</protein>
<dbReference type="Pfam" id="PF01131">
    <property type="entry name" value="Topoisom_bac"/>
    <property type="match status" value="1"/>
</dbReference>
<evidence type="ECO:0000256" key="11">
    <source>
        <dbReference type="RuleBase" id="RU362092"/>
    </source>
</evidence>
<dbReference type="PROSITE" id="PS52039">
    <property type="entry name" value="TOPO_IA_2"/>
    <property type="match status" value="1"/>
</dbReference>
<dbReference type="STRING" id="133381.A0A2T9ZJL7"/>
<feature type="domain" description="Toprim" evidence="13">
    <location>
        <begin position="1"/>
        <end position="54"/>
    </location>
</feature>
<dbReference type="GO" id="GO:0031422">
    <property type="term" value="C:RecQ family helicase-topoisomerase III complex"/>
    <property type="evidence" value="ECO:0007669"/>
    <property type="project" value="TreeGrafter"/>
</dbReference>
<gene>
    <name evidence="16" type="ORF">BB560_000679</name>
</gene>
<evidence type="ECO:0000256" key="6">
    <source>
        <dbReference type="ARBA" id="ARBA00022833"/>
    </source>
</evidence>
<dbReference type="InterPro" id="IPR003601">
    <property type="entry name" value="Topo_IA_2"/>
</dbReference>
<dbReference type="GO" id="GO:0006310">
    <property type="term" value="P:DNA recombination"/>
    <property type="evidence" value="ECO:0007669"/>
    <property type="project" value="TreeGrafter"/>
</dbReference>
<feature type="region of interest" description="Disordered" evidence="12">
    <location>
        <begin position="782"/>
        <end position="815"/>
    </location>
</feature>
<dbReference type="AlphaFoldDB" id="A0A2T9ZJL7"/>
<dbReference type="InterPro" id="IPR000380">
    <property type="entry name" value="Topo_IA"/>
</dbReference>
<dbReference type="InterPro" id="IPR013824">
    <property type="entry name" value="Topo_IA_cen_sub1"/>
</dbReference>
<evidence type="ECO:0000256" key="4">
    <source>
        <dbReference type="ARBA" id="ARBA00022723"/>
    </source>
</evidence>
<evidence type="ECO:0000256" key="3">
    <source>
        <dbReference type="ARBA" id="ARBA00012891"/>
    </source>
</evidence>
<dbReference type="PROSITE" id="PS50880">
    <property type="entry name" value="TOPRIM"/>
    <property type="match status" value="1"/>
</dbReference>
<keyword evidence="6" id="KW-0862">Zinc</keyword>
<feature type="domain" description="GRF-type" evidence="14">
    <location>
        <begin position="821"/>
        <end position="862"/>
    </location>
</feature>
<keyword evidence="8 11" id="KW-0238">DNA-binding</keyword>
<dbReference type="GO" id="GO:0006281">
    <property type="term" value="P:DNA repair"/>
    <property type="evidence" value="ECO:0007669"/>
    <property type="project" value="TreeGrafter"/>
</dbReference>
<keyword evidence="17" id="KW-1185">Reference proteome</keyword>
<dbReference type="PANTHER" id="PTHR11390">
    <property type="entry name" value="PROKARYOTIC DNA TOPOISOMERASE"/>
    <property type="match status" value="1"/>
</dbReference>
<dbReference type="InterPro" id="IPR010666">
    <property type="entry name" value="Znf_GRF"/>
</dbReference>
<evidence type="ECO:0000256" key="8">
    <source>
        <dbReference type="ARBA" id="ARBA00023125"/>
    </source>
</evidence>
<feature type="compositionally biased region" description="Low complexity" evidence="12">
    <location>
        <begin position="534"/>
        <end position="545"/>
    </location>
</feature>
<accession>A0A2T9ZJL7</accession>
<comment type="similarity">
    <text evidence="2 11">Belongs to the type IA topoisomerase family.</text>
</comment>
<keyword evidence="9 11" id="KW-0413">Isomerase</keyword>
<dbReference type="InterPro" id="IPR023405">
    <property type="entry name" value="Topo_IA_core_domain"/>
</dbReference>